<gene>
    <name evidence="1" type="ORF">PCON_03817</name>
</gene>
<organism evidence="1 2">
    <name type="scientific">Pyronema omphalodes (strain CBS 100304)</name>
    <name type="common">Pyronema confluens</name>
    <dbReference type="NCBI Taxonomy" id="1076935"/>
    <lineage>
        <taxon>Eukaryota</taxon>
        <taxon>Fungi</taxon>
        <taxon>Dikarya</taxon>
        <taxon>Ascomycota</taxon>
        <taxon>Pezizomycotina</taxon>
        <taxon>Pezizomycetes</taxon>
        <taxon>Pezizales</taxon>
        <taxon>Pyronemataceae</taxon>
        <taxon>Pyronema</taxon>
    </lineage>
</organism>
<accession>U4L451</accession>
<proteinExistence type="predicted"/>
<sequence length="36" mass="4378">MRVLEKLEIYLLYYKISYRTMLFSTTTEYPALLCNP</sequence>
<evidence type="ECO:0000313" key="1">
    <source>
        <dbReference type="EMBL" id="CCX04835.1"/>
    </source>
</evidence>
<dbReference type="Proteomes" id="UP000018144">
    <property type="component" value="Unassembled WGS sequence"/>
</dbReference>
<evidence type="ECO:0000313" key="2">
    <source>
        <dbReference type="Proteomes" id="UP000018144"/>
    </source>
</evidence>
<keyword evidence="2" id="KW-1185">Reference proteome</keyword>
<dbReference type="EMBL" id="HF935218">
    <property type="protein sequence ID" value="CCX04835.1"/>
    <property type="molecule type" value="Genomic_DNA"/>
</dbReference>
<reference evidence="1 2" key="1">
    <citation type="journal article" date="2013" name="PLoS Genet.">
        <title>The genome and development-dependent transcriptomes of Pyronema confluens: a window into fungal evolution.</title>
        <authorList>
            <person name="Traeger S."/>
            <person name="Altegoer F."/>
            <person name="Freitag M."/>
            <person name="Gabaldon T."/>
            <person name="Kempken F."/>
            <person name="Kumar A."/>
            <person name="Marcet-Houben M."/>
            <person name="Poggeler S."/>
            <person name="Stajich J.E."/>
            <person name="Nowrousian M."/>
        </authorList>
    </citation>
    <scope>NUCLEOTIDE SEQUENCE [LARGE SCALE GENOMIC DNA]</scope>
    <source>
        <strain evidence="2">CBS 100304</strain>
        <tissue evidence="1">Vegetative mycelium</tissue>
    </source>
</reference>
<dbReference type="AlphaFoldDB" id="U4L451"/>
<name>U4L451_PYROM</name>
<protein>
    <submittedName>
        <fullName evidence="1">Uncharacterized protein</fullName>
    </submittedName>
</protein>